<comment type="caution">
    <text evidence="1">The sequence shown here is derived from an EMBL/GenBank/DDBJ whole genome shotgun (WGS) entry which is preliminary data.</text>
</comment>
<protein>
    <recommendedName>
        <fullName evidence="3">Type VI secretion system needle protein Hcp</fullName>
    </recommendedName>
</protein>
<dbReference type="Pfam" id="PF17642">
    <property type="entry name" value="TssD"/>
    <property type="match status" value="1"/>
</dbReference>
<name>A0A015V622_BACFG</name>
<dbReference type="Proteomes" id="UP000020773">
    <property type="component" value="Unassembled WGS sequence"/>
</dbReference>
<sequence>MFGHKSFLRIGALGDSSISGLYKDSYELENCHFSFNQGTNTDGKPQTDVRGGTLYLTYAGLPQDDMLRWILNPKKYEDGAIVICDDSDEPLEKILFEQAACTGLNIEYTQKGKAYIHTKIILQARKIKVGETTFENRWTINE</sequence>
<dbReference type="InterPro" id="IPR041408">
    <property type="entry name" value="Hcp_Tssd"/>
</dbReference>
<organism evidence="1 2">
    <name type="scientific">Bacteroides fragilis str. 3998T(B)3</name>
    <dbReference type="NCBI Taxonomy" id="1339316"/>
    <lineage>
        <taxon>Bacteria</taxon>
        <taxon>Pseudomonadati</taxon>
        <taxon>Bacteroidota</taxon>
        <taxon>Bacteroidia</taxon>
        <taxon>Bacteroidales</taxon>
        <taxon>Bacteroidaceae</taxon>
        <taxon>Bacteroides</taxon>
    </lineage>
</organism>
<evidence type="ECO:0000313" key="2">
    <source>
        <dbReference type="Proteomes" id="UP000020773"/>
    </source>
</evidence>
<dbReference type="RefSeq" id="WP_005787096.1">
    <property type="nucleotide sequence ID" value="NZ_JGDB01000108.1"/>
</dbReference>
<evidence type="ECO:0000313" key="1">
    <source>
        <dbReference type="EMBL" id="EXY90851.1"/>
    </source>
</evidence>
<gene>
    <name evidence="1" type="ORF">M125_2442</name>
</gene>
<evidence type="ECO:0008006" key="3">
    <source>
        <dbReference type="Google" id="ProtNLM"/>
    </source>
</evidence>
<dbReference type="PATRIC" id="fig|1339316.3.peg.2348"/>
<dbReference type="AlphaFoldDB" id="A0A015V622"/>
<proteinExistence type="predicted"/>
<accession>A0A015V622</accession>
<dbReference type="EMBL" id="JGDB01000108">
    <property type="protein sequence ID" value="EXY90851.1"/>
    <property type="molecule type" value="Genomic_DNA"/>
</dbReference>
<reference evidence="1 2" key="1">
    <citation type="submission" date="2014-02" db="EMBL/GenBank/DDBJ databases">
        <authorList>
            <person name="Sears C."/>
            <person name="Carroll K."/>
            <person name="Sack B.R."/>
            <person name="Qadri F."/>
            <person name="Myers L.L."/>
            <person name="Chung G.-T."/>
            <person name="Escheverria P."/>
            <person name="Fraser C.M."/>
            <person name="Sadzewicz L."/>
            <person name="Shefchek K.A."/>
            <person name="Tallon L."/>
            <person name="Das S.P."/>
            <person name="Daugherty S."/>
            <person name="Mongodin E.F."/>
        </authorList>
    </citation>
    <scope>NUCLEOTIDE SEQUENCE [LARGE SCALE GENOMIC DNA]</scope>
    <source>
        <strain evidence="2">3998T(B)3</strain>
    </source>
</reference>
<dbReference type="GO" id="GO:0033104">
    <property type="term" value="C:type VI protein secretion system complex"/>
    <property type="evidence" value="ECO:0007669"/>
    <property type="project" value="InterPro"/>
</dbReference>